<evidence type="ECO:0000313" key="2">
    <source>
        <dbReference type="Proteomes" id="UP000183974"/>
    </source>
</evidence>
<organism evidence="1 2">
    <name type="scientific">Roseovarius pacificus</name>
    <dbReference type="NCBI Taxonomy" id="337701"/>
    <lineage>
        <taxon>Bacteria</taxon>
        <taxon>Pseudomonadati</taxon>
        <taxon>Pseudomonadota</taxon>
        <taxon>Alphaproteobacteria</taxon>
        <taxon>Rhodobacterales</taxon>
        <taxon>Roseobacteraceae</taxon>
        <taxon>Roseovarius</taxon>
    </lineage>
</organism>
<evidence type="ECO:0000313" key="1">
    <source>
        <dbReference type="EMBL" id="SHK96472.1"/>
    </source>
</evidence>
<accession>A0A1M6WRT7</accession>
<dbReference type="OrthoDB" id="7858126at2"/>
<reference evidence="1 2" key="1">
    <citation type="submission" date="2016-11" db="EMBL/GenBank/DDBJ databases">
        <authorList>
            <person name="Jaros S."/>
            <person name="Januszkiewicz K."/>
            <person name="Wedrychowicz H."/>
        </authorList>
    </citation>
    <scope>NUCLEOTIDE SEQUENCE [LARGE SCALE GENOMIC DNA]</scope>
    <source>
        <strain evidence="1 2">DSM 29589</strain>
    </source>
</reference>
<dbReference type="Proteomes" id="UP000183974">
    <property type="component" value="Unassembled WGS sequence"/>
</dbReference>
<evidence type="ECO:0008006" key="3">
    <source>
        <dbReference type="Google" id="ProtNLM"/>
    </source>
</evidence>
<name>A0A1M6WRT7_9RHOB</name>
<dbReference type="AlphaFoldDB" id="A0A1M6WRT7"/>
<dbReference type="EMBL" id="FRBR01000001">
    <property type="protein sequence ID" value="SHK96472.1"/>
    <property type="molecule type" value="Genomic_DNA"/>
</dbReference>
<sequence length="152" mass="17122">MWKYSILFGTAFAVSACTTSAPEEPFFPEGAATSTFTFQDDSYLRGVKGSYNTVPRGRPAAILDVTYEIECLADNAQSRAARAKKLLDDAYVVAIHLYYDNPREHGWWRQDASKRVEPAGCIVTGLRYEPRTYDPQETLLYLVRNSGRTPLK</sequence>
<keyword evidence="2" id="KW-1185">Reference proteome</keyword>
<gene>
    <name evidence="1" type="ORF">SAMN05444398_101125</name>
</gene>
<dbReference type="RefSeq" id="WP_073031550.1">
    <property type="nucleotide sequence ID" value="NZ_BMLR01000001.1"/>
</dbReference>
<proteinExistence type="predicted"/>
<dbReference type="PROSITE" id="PS51257">
    <property type="entry name" value="PROKAR_LIPOPROTEIN"/>
    <property type="match status" value="1"/>
</dbReference>
<protein>
    <recommendedName>
        <fullName evidence="3">Lipoprotein</fullName>
    </recommendedName>
</protein>